<dbReference type="InterPro" id="IPR007383">
    <property type="entry name" value="DUF445"/>
</dbReference>
<evidence type="ECO:0000313" key="3">
    <source>
        <dbReference type="Proteomes" id="UP000599109"/>
    </source>
</evidence>
<dbReference type="Proteomes" id="UP000599109">
    <property type="component" value="Unassembled WGS sequence"/>
</dbReference>
<dbReference type="RefSeq" id="WP_201677321.1">
    <property type="nucleotide sequence ID" value="NZ_JAEQNE010000009.1"/>
</dbReference>
<evidence type="ECO:0000313" key="2">
    <source>
        <dbReference type="EMBL" id="MBL0394649.1"/>
    </source>
</evidence>
<keyword evidence="3" id="KW-1185">Reference proteome</keyword>
<gene>
    <name evidence="2" type="ORF">JJ685_26160</name>
</gene>
<proteinExistence type="predicted"/>
<protein>
    <submittedName>
        <fullName evidence="2">DUF445 family protein</fullName>
    </submittedName>
</protein>
<name>A0A936Z6V1_9BURK</name>
<keyword evidence="1" id="KW-0472">Membrane</keyword>
<accession>A0A936Z6V1</accession>
<keyword evidence="1" id="KW-1133">Transmembrane helix</keyword>
<sequence>MTTPSLVALAALAGIAGLLVRMGLRRPPPAADPGAQLAHAKTNALLLLGVMGCALVLSVSLPPGLFADALRTTSEAAIVGGLADWFAVSALFRPLPVPVIGRDTDVIARKKDEIGDKLAAFVQEKFLDPDSLAALIRRHDLAAGLADWLTQEENTRRLGGFLVKCVAGSLHLVEEQRVQQLLKDASRTLLARVDLSRGAAEVLDTLTEGGRHQQLLDQVIATLLRLLSSARTRAMLADKIIEWLRTEHYKKQLVLPTEWIGEKGSELIARELGRYLDEVRNDPGHGLRVVFDAQVALLIERLKEDPVLRARTEEIKAWLLNDEDLGRYAAQLWGTFSHWLHRSVEDEDSGLHRNLIAAGGWFGRELAADPVLRSTLNVQIETAARSAAPEFSAYLTSHIRDTVRAWDAREMASQIELSIGPQLQKIRINGTLVGGAIGLVLFAAGETVRRLSW</sequence>
<dbReference type="EMBL" id="JAEQNE010000009">
    <property type="protein sequence ID" value="MBL0394649.1"/>
    <property type="molecule type" value="Genomic_DNA"/>
</dbReference>
<evidence type="ECO:0000256" key="1">
    <source>
        <dbReference type="SAM" id="Phobius"/>
    </source>
</evidence>
<dbReference type="AlphaFoldDB" id="A0A936Z6V1"/>
<dbReference type="Pfam" id="PF04286">
    <property type="entry name" value="DUF445"/>
    <property type="match status" value="1"/>
</dbReference>
<dbReference type="GO" id="GO:0005886">
    <property type="term" value="C:plasma membrane"/>
    <property type="evidence" value="ECO:0007669"/>
    <property type="project" value="TreeGrafter"/>
</dbReference>
<organism evidence="2 3">
    <name type="scientific">Ramlibacter monticola</name>
    <dbReference type="NCBI Taxonomy" id="1926872"/>
    <lineage>
        <taxon>Bacteria</taxon>
        <taxon>Pseudomonadati</taxon>
        <taxon>Pseudomonadota</taxon>
        <taxon>Betaproteobacteria</taxon>
        <taxon>Burkholderiales</taxon>
        <taxon>Comamonadaceae</taxon>
        <taxon>Ramlibacter</taxon>
    </lineage>
</organism>
<feature type="transmembrane region" description="Helical" evidence="1">
    <location>
        <begin position="6"/>
        <end position="24"/>
    </location>
</feature>
<dbReference type="PANTHER" id="PTHR38442:SF1">
    <property type="entry name" value="INNER MEMBRANE PROTEIN"/>
    <property type="match status" value="1"/>
</dbReference>
<reference evidence="2 3" key="1">
    <citation type="journal article" date="2017" name="Int. J. Syst. Evol. Microbiol.">
        <title>Ramlibacter monticola sp. nov., isolated from forest soil.</title>
        <authorList>
            <person name="Chaudhary D.K."/>
            <person name="Kim J."/>
        </authorList>
    </citation>
    <scope>NUCLEOTIDE SEQUENCE [LARGE SCALE GENOMIC DNA]</scope>
    <source>
        <strain evidence="2 3">KACC 19175</strain>
    </source>
</reference>
<keyword evidence="1" id="KW-0812">Transmembrane</keyword>
<feature type="transmembrane region" description="Helical" evidence="1">
    <location>
        <begin position="45"/>
        <end position="66"/>
    </location>
</feature>
<dbReference type="PANTHER" id="PTHR38442">
    <property type="entry name" value="INNER MEMBRANE PROTEIN-RELATED"/>
    <property type="match status" value="1"/>
</dbReference>
<comment type="caution">
    <text evidence="2">The sequence shown here is derived from an EMBL/GenBank/DDBJ whole genome shotgun (WGS) entry which is preliminary data.</text>
</comment>